<evidence type="ECO:0000313" key="3">
    <source>
        <dbReference type="Proteomes" id="UP000199668"/>
    </source>
</evidence>
<dbReference type="STRING" id="266892.SAMN04488054_104140"/>
<dbReference type="Pfam" id="PF20274">
    <property type="entry name" value="cREC_REC"/>
    <property type="match status" value="1"/>
</dbReference>
<organism evidence="2 3">
    <name type="scientific">Salibacterium qingdaonense</name>
    <dbReference type="NCBI Taxonomy" id="266892"/>
    <lineage>
        <taxon>Bacteria</taxon>
        <taxon>Bacillati</taxon>
        <taxon>Bacillota</taxon>
        <taxon>Bacilli</taxon>
        <taxon>Bacillales</taxon>
        <taxon>Bacillaceae</taxon>
    </lineage>
</organism>
<proteinExistence type="predicted"/>
<feature type="domain" description="Cyclic-phosphate processing Receiver" evidence="1">
    <location>
        <begin position="5"/>
        <end position="87"/>
    </location>
</feature>
<protein>
    <recommendedName>
        <fullName evidence="1">Cyclic-phosphate processing Receiver domain-containing protein</fullName>
    </recommendedName>
</protein>
<name>A0A1I4K6N6_9BACI</name>
<keyword evidence="3" id="KW-1185">Reference proteome</keyword>
<evidence type="ECO:0000313" key="2">
    <source>
        <dbReference type="EMBL" id="SFL74279.1"/>
    </source>
</evidence>
<dbReference type="OrthoDB" id="2614698at2"/>
<reference evidence="2 3" key="1">
    <citation type="submission" date="2016-10" db="EMBL/GenBank/DDBJ databases">
        <authorList>
            <person name="de Groot N.N."/>
        </authorList>
    </citation>
    <scope>NUCLEOTIDE SEQUENCE [LARGE SCALE GENOMIC DNA]</scope>
    <source>
        <strain evidence="2 3">CGMCC 1.6134</strain>
    </source>
</reference>
<dbReference type="Proteomes" id="UP000199668">
    <property type="component" value="Unassembled WGS sequence"/>
</dbReference>
<gene>
    <name evidence="2" type="ORF">SAMN04488054_104140</name>
</gene>
<accession>A0A1I4K6N6</accession>
<dbReference type="AlphaFoldDB" id="A0A1I4K6N6"/>
<dbReference type="EMBL" id="FOTY01000004">
    <property type="protein sequence ID" value="SFL74279.1"/>
    <property type="molecule type" value="Genomic_DNA"/>
</dbReference>
<sequence>MERRNIFLDDVRPGPEDHILVKIAEECILLLEDDQHVSHLSLDHDLGSKKSNGFEVVLYLLENNQYPDRITIHSANAAAGKKMYQHLLEGKRKGTLPERVKVTLRPLPLTFS</sequence>
<dbReference type="InterPro" id="IPR046909">
    <property type="entry name" value="cREC_REC"/>
</dbReference>
<evidence type="ECO:0000259" key="1">
    <source>
        <dbReference type="Pfam" id="PF20274"/>
    </source>
</evidence>